<keyword evidence="1" id="KW-1133">Transmembrane helix</keyword>
<evidence type="ECO:0000313" key="3">
    <source>
        <dbReference type="EMBL" id="MCA9302373.1"/>
    </source>
</evidence>
<dbReference type="EMBL" id="JAGQNY010000013">
    <property type="protein sequence ID" value="MCA9302373.1"/>
    <property type="molecule type" value="Genomic_DNA"/>
</dbReference>
<gene>
    <name evidence="3" type="ORF">KDA10_03395</name>
</gene>
<sequence length="319" mass="36715">MFRYLNIKQKVAAAALAVMFPVMLVSFLIQNQWKVINTATQAESENIINQLERAGKLDFVIEEIKYHDEVLTQSARNYIFTQNTTWKDNYQEHAASLERIFEEAQNLQDASVNDFINKISASNAKLVELELKAIAYADEGNYYMAQQTIDSEEYFFYKNEYSEALNTLQASKSKDYKTITESTKNSLKEKIETSNKLISDFLITNIFMATMIMMSTFYIAVVFSDSISAPIKKITNAAKDMAEGKECNIELEASNDELYSIAKSMTALSKTLDEKRDILENTIQERTQMLEKINSKLISRELKMMELKKQLKEIEERKA</sequence>
<accession>A0A955IW39</accession>
<evidence type="ECO:0000259" key="2">
    <source>
        <dbReference type="PROSITE" id="PS50885"/>
    </source>
</evidence>
<feature type="transmembrane region" description="Helical" evidence="1">
    <location>
        <begin position="201"/>
        <end position="223"/>
    </location>
</feature>
<evidence type="ECO:0000313" key="4">
    <source>
        <dbReference type="Proteomes" id="UP000714817"/>
    </source>
</evidence>
<evidence type="ECO:0000256" key="1">
    <source>
        <dbReference type="SAM" id="Phobius"/>
    </source>
</evidence>
<dbReference type="GO" id="GO:0016020">
    <property type="term" value="C:membrane"/>
    <property type="evidence" value="ECO:0007669"/>
    <property type="project" value="InterPro"/>
</dbReference>
<reference evidence="3" key="1">
    <citation type="submission" date="2020-04" db="EMBL/GenBank/DDBJ databases">
        <authorList>
            <person name="Zhang T."/>
        </authorList>
    </citation>
    <scope>NUCLEOTIDE SEQUENCE</scope>
    <source>
        <strain evidence="3">HKST-UBA80</strain>
    </source>
</reference>
<dbReference type="Proteomes" id="UP000714817">
    <property type="component" value="Unassembled WGS sequence"/>
</dbReference>
<dbReference type="InterPro" id="IPR003660">
    <property type="entry name" value="HAMP_dom"/>
</dbReference>
<comment type="caution">
    <text evidence="3">The sequence shown here is derived from an EMBL/GenBank/DDBJ whole genome shotgun (WGS) entry which is preliminary data.</text>
</comment>
<proteinExistence type="predicted"/>
<protein>
    <recommendedName>
        <fullName evidence="2">HAMP domain-containing protein</fullName>
    </recommendedName>
</protein>
<keyword evidence="1" id="KW-0812">Transmembrane</keyword>
<keyword evidence="1" id="KW-0472">Membrane</keyword>
<dbReference type="AlphaFoldDB" id="A0A955IW39"/>
<organism evidence="3 4">
    <name type="scientific">candidate division WWE3 bacterium</name>
    <dbReference type="NCBI Taxonomy" id="2053526"/>
    <lineage>
        <taxon>Bacteria</taxon>
        <taxon>Katanobacteria</taxon>
    </lineage>
</organism>
<dbReference type="GO" id="GO:0007165">
    <property type="term" value="P:signal transduction"/>
    <property type="evidence" value="ECO:0007669"/>
    <property type="project" value="InterPro"/>
</dbReference>
<dbReference type="Gene3D" id="6.10.340.10">
    <property type="match status" value="1"/>
</dbReference>
<reference evidence="3" key="2">
    <citation type="journal article" date="2021" name="Microbiome">
        <title>Successional dynamics and alternative stable states in a saline activated sludge microbial community over 9 years.</title>
        <authorList>
            <person name="Wang Y."/>
            <person name="Ye J."/>
            <person name="Ju F."/>
            <person name="Liu L."/>
            <person name="Boyd J.A."/>
            <person name="Deng Y."/>
            <person name="Parks D.H."/>
            <person name="Jiang X."/>
            <person name="Yin X."/>
            <person name="Woodcroft B.J."/>
            <person name="Tyson G.W."/>
            <person name="Hugenholtz P."/>
            <person name="Polz M.F."/>
            <person name="Zhang T."/>
        </authorList>
    </citation>
    <scope>NUCLEOTIDE SEQUENCE</scope>
    <source>
        <strain evidence="3">HKST-UBA80</strain>
    </source>
</reference>
<feature type="transmembrane region" description="Helical" evidence="1">
    <location>
        <begin position="12"/>
        <end position="29"/>
    </location>
</feature>
<dbReference type="PROSITE" id="PS50885">
    <property type="entry name" value="HAMP"/>
    <property type="match status" value="1"/>
</dbReference>
<feature type="domain" description="HAMP" evidence="2">
    <location>
        <begin position="225"/>
        <end position="277"/>
    </location>
</feature>
<name>A0A955IW39_UNCKA</name>